<organism evidence="1 2">
    <name type="scientific">Bradyrhizobium valentinum</name>
    <dbReference type="NCBI Taxonomy" id="1518501"/>
    <lineage>
        <taxon>Bacteria</taxon>
        <taxon>Pseudomonadati</taxon>
        <taxon>Pseudomonadota</taxon>
        <taxon>Alphaproteobacteria</taxon>
        <taxon>Hyphomicrobiales</taxon>
        <taxon>Nitrobacteraceae</taxon>
        <taxon>Bradyrhizobium</taxon>
    </lineage>
</organism>
<protein>
    <submittedName>
        <fullName evidence="1">Uncharacterized protein</fullName>
    </submittedName>
</protein>
<dbReference type="Proteomes" id="UP000051913">
    <property type="component" value="Unassembled WGS sequence"/>
</dbReference>
<reference evidence="1 2" key="1">
    <citation type="submission" date="2014-03" db="EMBL/GenBank/DDBJ databases">
        <title>Bradyrhizobium valentinum sp. nov., isolated from effective nodules of Lupinus mariae-josephae, a lupine endemic of basic-lime soils in Eastern Spain.</title>
        <authorList>
            <person name="Duran D."/>
            <person name="Rey L."/>
            <person name="Navarro A."/>
            <person name="Busquets A."/>
            <person name="Imperial J."/>
            <person name="Ruiz-Argueso T."/>
        </authorList>
    </citation>
    <scope>NUCLEOTIDE SEQUENCE [LARGE SCALE GENOMIC DNA]</scope>
    <source>
        <strain evidence="1 2">LmjM3</strain>
    </source>
</reference>
<accession>A0A0R3LYV4</accession>
<evidence type="ECO:0000313" key="2">
    <source>
        <dbReference type="Proteomes" id="UP000051913"/>
    </source>
</evidence>
<proteinExistence type="predicted"/>
<dbReference type="AlphaFoldDB" id="A0A0R3LYV4"/>
<dbReference type="EMBL" id="LLXX01000047">
    <property type="protein sequence ID" value="KRR10805.1"/>
    <property type="molecule type" value="Genomic_DNA"/>
</dbReference>
<comment type="caution">
    <text evidence="1">The sequence shown here is derived from an EMBL/GenBank/DDBJ whole genome shotgun (WGS) entry which is preliminary data.</text>
</comment>
<evidence type="ECO:0000313" key="1">
    <source>
        <dbReference type="EMBL" id="KRR10805.1"/>
    </source>
</evidence>
<dbReference type="RefSeq" id="WP_057849803.1">
    <property type="nucleotide sequence ID" value="NZ_LLXX01000047.1"/>
</dbReference>
<keyword evidence="2" id="KW-1185">Reference proteome</keyword>
<sequence length="62" mass="6328">MKRVAGGQDRVAALFHFADDGLEDGICGVFPKSIQIFLPGGNTAGSGGRAVTDMGGFDDIGN</sequence>
<name>A0A0R3LYV4_9BRAD</name>
<gene>
    <name evidence="1" type="ORF">CP49_22045</name>
</gene>